<feature type="region of interest" description="Disordered" evidence="1">
    <location>
        <begin position="66"/>
        <end position="98"/>
    </location>
</feature>
<dbReference type="EMBL" id="MHKK01000053">
    <property type="protein sequence ID" value="OGY88808.1"/>
    <property type="molecule type" value="Genomic_DNA"/>
</dbReference>
<proteinExistence type="predicted"/>
<protein>
    <submittedName>
        <fullName evidence="2">Uncharacterized protein</fullName>
    </submittedName>
</protein>
<name>A0A1G2BHV7_9BACT</name>
<dbReference type="AlphaFoldDB" id="A0A1G2BHV7"/>
<reference evidence="2 3" key="1">
    <citation type="journal article" date="2016" name="Nat. Commun.">
        <title>Thousands of microbial genomes shed light on interconnected biogeochemical processes in an aquifer system.</title>
        <authorList>
            <person name="Anantharaman K."/>
            <person name="Brown C.T."/>
            <person name="Hug L.A."/>
            <person name="Sharon I."/>
            <person name="Castelle C.J."/>
            <person name="Probst A.J."/>
            <person name="Thomas B.C."/>
            <person name="Singh A."/>
            <person name="Wilkins M.J."/>
            <person name="Karaoz U."/>
            <person name="Brodie E.L."/>
            <person name="Williams K.H."/>
            <person name="Hubbard S.S."/>
            <person name="Banfield J.F."/>
        </authorList>
    </citation>
    <scope>NUCLEOTIDE SEQUENCE [LARGE SCALE GENOMIC DNA]</scope>
</reference>
<evidence type="ECO:0000256" key="1">
    <source>
        <dbReference type="SAM" id="MobiDB-lite"/>
    </source>
</evidence>
<comment type="caution">
    <text evidence="2">The sequence shown here is derived from an EMBL/GenBank/DDBJ whole genome shotgun (WGS) entry which is preliminary data.</text>
</comment>
<evidence type="ECO:0000313" key="2">
    <source>
        <dbReference type="EMBL" id="OGY88808.1"/>
    </source>
</evidence>
<accession>A0A1G2BHV7</accession>
<sequence>MYYELTRREDIRLIVGWCRARDLQIVADDFRGVLRYDVHIAYRSCCVHGVLARLVKRILARKRTAKPLNSRLSTPPKPTPIDPRRDWGLKAAGDHTLD</sequence>
<organism evidence="2 3">
    <name type="scientific">Candidatus Komeilibacteria bacterium RIFCSPHIGHO2_01_FULL_52_14</name>
    <dbReference type="NCBI Taxonomy" id="1798549"/>
    <lineage>
        <taxon>Bacteria</taxon>
        <taxon>Candidatus Komeiliibacteriota</taxon>
    </lineage>
</organism>
<dbReference type="Proteomes" id="UP000177817">
    <property type="component" value="Unassembled WGS sequence"/>
</dbReference>
<gene>
    <name evidence="2" type="ORF">A2677_02530</name>
</gene>
<feature type="compositionally biased region" description="Basic and acidic residues" evidence="1">
    <location>
        <begin position="82"/>
        <end position="98"/>
    </location>
</feature>
<evidence type="ECO:0000313" key="3">
    <source>
        <dbReference type="Proteomes" id="UP000177817"/>
    </source>
</evidence>